<dbReference type="EMBL" id="FZOC01000001">
    <property type="protein sequence ID" value="SNR62524.1"/>
    <property type="molecule type" value="Genomic_DNA"/>
</dbReference>
<proteinExistence type="predicted"/>
<feature type="domain" description="Dienelactone hydrolase" evidence="1">
    <location>
        <begin position="6"/>
        <end position="190"/>
    </location>
</feature>
<sequence>MRENDRPTVLLATDVFGVTAELRALVRQLSAHVVCISPYRDAVAYAREQEGYAAFLKAGGVEAYARRAAESLRSGAPGHKKSYDVAIGFSAGATALWLCLAEAALDAHLPCRAALYYGSRIRDHASLKPRRPVQLIFAEREASFDPVPLAAQLRAQGVEAAVLPGTGHGFMNPLSPGFDPQVVADELLRLGALLQPEQHSTFGPA</sequence>
<dbReference type="PANTHER" id="PTHR46623">
    <property type="entry name" value="CARBOXYMETHYLENEBUTENOLIDASE-RELATED"/>
    <property type="match status" value="1"/>
</dbReference>
<dbReference type="Pfam" id="PF01738">
    <property type="entry name" value="DLH"/>
    <property type="match status" value="1"/>
</dbReference>
<dbReference type="Gene3D" id="3.40.50.1820">
    <property type="entry name" value="alpha/beta hydrolase"/>
    <property type="match status" value="1"/>
</dbReference>
<dbReference type="InterPro" id="IPR029058">
    <property type="entry name" value="AB_hydrolase_fold"/>
</dbReference>
<name>A0A238XVZ1_9BACT</name>
<dbReference type="GO" id="GO:0016787">
    <property type="term" value="F:hydrolase activity"/>
    <property type="evidence" value="ECO:0007669"/>
    <property type="project" value="UniProtKB-KW"/>
</dbReference>
<dbReference type="PANTHER" id="PTHR46623:SF6">
    <property type="entry name" value="ALPHA_BETA-HYDROLASES SUPERFAMILY PROTEIN"/>
    <property type="match status" value="1"/>
</dbReference>
<dbReference type="Proteomes" id="UP000198324">
    <property type="component" value="Unassembled WGS sequence"/>
</dbReference>
<reference evidence="2 3" key="1">
    <citation type="submission" date="2017-06" db="EMBL/GenBank/DDBJ databases">
        <authorList>
            <person name="Kim H.J."/>
            <person name="Triplett B.A."/>
        </authorList>
    </citation>
    <scope>NUCLEOTIDE SEQUENCE [LARGE SCALE GENOMIC DNA]</scope>
    <source>
        <strain evidence="2 3">DSM 13116</strain>
    </source>
</reference>
<dbReference type="InterPro" id="IPR002925">
    <property type="entry name" value="Dienelactn_hydro"/>
</dbReference>
<organism evidence="2 3">
    <name type="scientific">Humidesulfovibrio mexicanus</name>
    <dbReference type="NCBI Taxonomy" id="147047"/>
    <lineage>
        <taxon>Bacteria</taxon>
        <taxon>Pseudomonadati</taxon>
        <taxon>Thermodesulfobacteriota</taxon>
        <taxon>Desulfovibrionia</taxon>
        <taxon>Desulfovibrionales</taxon>
        <taxon>Desulfovibrionaceae</taxon>
        <taxon>Humidesulfovibrio</taxon>
    </lineage>
</organism>
<dbReference type="AlphaFoldDB" id="A0A238XVZ1"/>
<keyword evidence="3" id="KW-1185">Reference proteome</keyword>
<dbReference type="InterPro" id="IPR051049">
    <property type="entry name" value="Dienelactone_hydrolase-like"/>
</dbReference>
<dbReference type="RefSeq" id="WP_089271269.1">
    <property type="nucleotide sequence ID" value="NZ_FZOC01000001.1"/>
</dbReference>
<dbReference type="SUPFAM" id="SSF53474">
    <property type="entry name" value="alpha/beta-Hydrolases"/>
    <property type="match status" value="1"/>
</dbReference>
<evidence type="ECO:0000259" key="1">
    <source>
        <dbReference type="Pfam" id="PF01738"/>
    </source>
</evidence>
<accession>A0A238XVZ1</accession>
<keyword evidence="2" id="KW-0378">Hydrolase</keyword>
<evidence type="ECO:0000313" key="3">
    <source>
        <dbReference type="Proteomes" id="UP000198324"/>
    </source>
</evidence>
<gene>
    <name evidence="2" type="ORF">SAMN04488503_0445</name>
</gene>
<evidence type="ECO:0000313" key="2">
    <source>
        <dbReference type="EMBL" id="SNR62524.1"/>
    </source>
</evidence>
<protein>
    <submittedName>
        <fullName evidence="2">Dienelactone hydrolase</fullName>
    </submittedName>
</protein>